<evidence type="ECO:0000313" key="2">
    <source>
        <dbReference type="Proteomes" id="UP000297245"/>
    </source>
</evidence>
<organism evidence="1 2">
    <name type="scientific">Dendrothele bispora (strain CBS 962.96)</name>
    <dbReference type="NCBI Taxonomy" id="1314807"/>
    <lineage>
        <taxon>Eukaryota</taxon>
        <taxon>Fungi</taxon>
        <taxon>Dikarya</taxon>
        <taxon>Basidiomycota</taxon>
        <taxon>Agaricomycotina</taxon>
        <taxon>Agaricomycetes</taxon>
        <taxon>Agaricomycetidae</taxon>
        <taxon>Agaricales</taxon>
        <taxon>Agaricales incertae sedis</taxon>
        <taxon>Dendrothele</taxon>
    </lineage>
</organism>
<accession>A0A4S8KIZ5</accession>
<evidence type="ECO:0000313" key="1">
    <source>
        <dbReference type="EMBL" id="THU75400.1"/>
    </source>
</evidence>
<name>A0A4S8KIZ5_DENBC</name>
<dbReference type="Proteomes" id="UP000297245">
    <property type="component" value="Unassembled WGS sequence"/>
</dbReference>
<protein>
    <submittedName>
        <fullName evidence="1">Uncharacterized protein</fullName>
    </submittedName>
</protein>
<dbReference type="AlphaFoldDB" id="A0A4S8KIZ5"/>
<gene>
    <name evidence="1" type="ORF">K435DRAFT_880904</name>
</gene>
<reference evidence="1 2" key="1">
    <citation type="journal article" date="2019" name="Nat. Ecol. Evol.">
        <title>Megaphylogeny resolves global patterns of mushroom evolution.</title>
        <authorList>
            <person name="Varga T."/>
            <person name="Krizsan K."/>
            <person name="Foldi C."/>
            <person name="Dima B."/>
            <person name="Sanchez-Garcia M."/>
            <person name="Sanchez-Ramirez S."/>
            <person name="Szollosi G.J."/>
            <person name="Szarkandi J.G."/>
            <person name="Papp V."/>
            <person name="Albert L."/>
            <person name="Andreopoulos W."/>
            <person name="Angelini C."/>
            <person name="Antonin V."/>
            <person name="Barry K.W."/>
            <person name="Bougher N.L."/>
            <person name="Buchanan P."/>
            <person name="Buyck B."/>
            <person name="Bense V."/>
            <person name="Catcheside P."/>
            <person name="Chovatia M."/>
            <person name="Cooper J."/>
            <person name="Damon W."/>
            <person name="Desjardin D."/>
            <person name="Finy P."/>
            <person name="Geml J."/>
            <person name="Haridas S."/>
            <person name="Hughes K."/>
            <person name="Justo A."/>
            <person name="Karasinski D."/>
            <person name="Kautmanova I."/>
            <person name="Kiss B."/>
            <person name="Kocsube S."/>
            <person name="Kotiranta H."/>
            <person name="LaButti K.M."/>
            <person name="Lechner B.E."/>
            <person name="Liimatainen K."/>
            <person name="Lipzen A."/>
            <person name="Lukacs Z."/>
            <person name="Mihaltcheva S."/>
            <person name="Morgado L.N."/>
            <person name="Niskanen T."/>
            <person name="Noordeloos M.E."/>
            <person name="Ohm R.A."/>
            <person name="Ortiz-Santana B."/>
            <person name="Ovrebo C."/>
            <person name="Racz N."/>
            <person name="Riley R."/>
            <person name="Savchenko A."/>
            <person name="Shiryaev A."/>
            <person name="Soop K."/>
            <person name="Spirin V."/>
            <person name="Szebenyi C."/>
            <person name="Tomsovsky M."/>
            <person name="Tulloss R.E."/>
            <person name="Uehling J."/>
            <person name="Grigoriev I.V."/>
            <person name="Vagvolgyi C."/>
            <person name="Papp T."/>
            <person name="Martin F.M."/>
            <person name="Miettinen O."/>
            <person name="Hibbett D.S."/>
            <person name="Nagy L.G."/>
        </authorList>
    </citation>
    <scope>NUCLEOTIDE SEQUENCE [LARGE SCALE GENOMIC DNA]</scope>
    <source>
        <strain evidence="1 2">CBS 962.96</strain>
    </source>
</reference>
<dbReference type="EMBL" id="ML182210">
    <property type="protein sequence ID" value="THU75400.1"/>
    <property type="molecule type" value="Genomic_DNA"/>
</dbReference>
<proteinExistence type="predicted"/>
<sequence length="60" mass="6883">MSQHYGVVVLDRSAILIQNITVLLENFWLFLSSLKGKTTTSVVYAKVWLKYGLFEFASQK</sequence>
<keyword evidence="2" id="KW-1185">Reference proteome</keyword>